<evidence type="ECO:0000313" key="2">
    <source>
        <dbReference type="Proteomes" id="UP000887229"/>
    </source>
</evidence>
<dbReference type="EMBL" id="MU251246">
    <property type="protein sequence ID" value="KAG9256954.1"/>
    <property type="molecule type" value="Genomic_DNA"/>
</dbReference>
<dbReference type="AlphaFoldDB" id="A0A9P7ZRF5"/>
<gene>
    <name evidence="1" type="ORF">F5Z01DRAFT_633727</name>
</gene>
<proteinExistence type="predicted"/>
<dbReference type="OrthoDB" id="3823086at2759"/>
<evidence type="ECO:0000313" key="1">
    <source>
        <dbReference type="EMBL" id="KAG9256954.1"/>
    </source>
</evidence>
<dbReference type="RefSeq" id="XP_046120878.1">
    <property type="nucleotide sequence ID" value="XM_046261981.1"/>
</dbReference>
<reference evidence="1" key="1">
    <citation type="journal article" date="2021" name="IMA Fungus">
        <title>Genomic characterization of three marine fungi, including Emericellopsis atlantica sp. nov. with signatures of a generalist lifestyle and marine biomass degradation.</title>
        <authorList>
            <person name="Hagestad O.C."/>
            <person name="Hou L."/>
            <person name="Andersen J.H."/>
            <person name="Hansen E.H."/>
            <person name="Altermark B."/>
            <person name="Li C."/>
            <person name="Kuhnert E."/>
            <person name="Cox R.J."/>
            <person name="Crous P.W."/>
            <person name="Spatafora J.W."/>
            <person name="Lail K."/>
            <person name="Amirebrahimi M."/>
            <person name="Lipzen A."/>
            <person name="Pangilinan J."/>
            <person name="Andreopoulos W."/>
            <person name="Hayes R.D."/>
            <person name="Ng V."/>
            <person name="Grigoriev I.V."/>
            <person name="Jackson S.A."/>
            <person name="Sutton T.D.S."/>
            <person name="Dobson A.D.W."/>
            <person name="Rama T."/>
        </authorList>
    </citation>
    <scope>NUCLEOTIDE SEQUENCE</scope>
    <source>
        <strain evidence="1">TS7</strain>
    </source>
</reference>
<accession>A0A9P7ZRF5</accession>
<keyword evidence="2" id="KW-1185">Reference proteome</keyword>
<protein>
    <submittedName>
        <fullName evidence="1">Uncharacterized protein</fullName>
    </submittedName>
</protein>
<comment type="caution">
    <text evidence="1">The sequence shown here is derived from an EMBL/GenBank/DDBJ whole genome shotgun (WGS) entry which is preliminary data.</text>
</comment>
<organism evidence="1 2">
    <name type="scientific">Emericellopsis atlantica</name>
    <dbReference type="NCBI Taxonomy" id="2614577"/>
    <lineage>
        <taxon>Eukaryota</taxon>
        <taxon>Fungi</taxon>
        <taxon>Dikarya</taxon>
        <taxon>Ascomycota</taxon>
        <taxon>Pezizomycotina</taxon>
        <taxon>Sordariomycetes</taxon>
        <taxon>Hypocreomycetidae</taxon>
        <taxon>Hypocreales</taxon>
        <taxon>Bionectriaceae</taxon>
        <taxon>Emericellopsis</taxon>
    </lineage>
</organism>
<dbReference type="GeneID" id="70292884"/>
<sequence>MAKLSLSELLRQLVELSSVDSSYDKDTLNLSIDLTSIPISDRQQLRFQVQSQSMSLVIPRKRILSETHDTEEGQKSRGYINPSISERRSEISIPMRIEDTVLDLYDSPNLGGTQRLVIVELDPRTPELPTTGLPTDDVLVNLWKQLSNKALNKLYPEVWTPNGHWKAGWAHLKTSKKPTNDRTIPNKVGLTWCMLYGKILQCNPVDIPPQWNRIVISVVRSSGVSPTYGREGMIQRGKAAANAWIRLSPDDTALTIVHTRVKTSSCVDLSSKEAYLQEILRLLEAANRRPGTRVKILSIGIDGLTTHPESISYLNEKYPNIASRLICVVPRAFPESMSDYPVLANGIRYGVFDLGAIASATTHYDSSPNLKKKRLVDLWRLISGGKSGDLAGVVYTDWTGDRNGFRVNPDTVTGTGIDEELPLMSRELR</sequence>
<name>A0A9P7ZRF5_9HYPO</name>
<dbReference type="Proteomes" id="UP000887229">
    <property type="component" value="Unassembled WGS sequence"/>
</dbReference>